<dbReference type="InterPro" id="IPR043770">
    <property type="entry name" value="DUF5716_C"/>
</dbReference>
<dbReference type="Gene3D" id="3.30.420.40">
    <property type="match status" value="1"/>
</dbReference>
<protein>
    <recommendedName>
        <fullName evidence="1">DUF5716 domain-containing protein</fullName>
    </recommendedName>
</protein>
<evidence type="ECO:0000259" key="1">
    <source>
        <dbReference type="Pfam" id="PF18980"/>
    </source>
</evidence>
<proteinExistence type="predicted"/>
<evidence type="ECO:0000313" key="2">
    <source>
        <dbReference type="EMBL" id="MST74584.1"/>
    </source>
</evidence>
<evidence type="ECO:0000313" key="3">
    <source>
        <dbReference type="Proteomes" id="UP000474024"/>
    </source>
</evidence>
<dbReference type="Proteomes" id="UP000474024">
    <property type="component" value="Unassembled WGS sequence"/>
</dbReference>
<sequence length="411" mass="48437">METAKQPYFLGIDLNERYAMISFYQLNMKEPETVSMIAGSEIYQIPMVIGKKKNIGQWYIGDEARKLAKTSDVVCIDELWRRTRNHDKIEIEGEEYQAEDLFILYMKKLFLLPQKLGNPSYCDRLVVTMEHLDRECMDLLWNVSAKLNLKKEQFMVLDHKESFYYFALNQKPELFFHDVVLFEYETEVMKSYRLERNIHTTPQLITILERDGKSMEGDRDLEFIDIMQDTFGKHMISSVYLVGDGFDGQWMKASLPVLCRGRRAFMGKNLFSKGACYAAAVCQMQENWPYIYMGENEMKFNLRVKVLHHGKMEFYDLITAGKNWFEIKGECEVILSGSHEINFWKQLPHSREAKIETLELTDFPERPDRTTRLRIVAKPVSDEEVEIEIKDMGFGEIFRATDKVWKYKMSM</sequence>
<dbReference type="Pfam" id="PF18980">
    <property type="entry name" value="DUF5716_C"/>
    <property type="match status" value="1"/>
</dbReference>
<organism evidence="2 3">
    <name type="scientific">Roseburia porci</name>
    <dbReference type="NCBI Taxonomy" id="2605790"/>
    <lineage>
        <taxon>Bacteria</taxon>
        <taxon>Bacillati</taxon>
        <taxon>Bacillota</taxon>
        <taxon>Clostridia</taxon>
        <taxon>Lachnospirales</taxon>
        <taxon>Lachnospiraceae</taxon>
        <taxon>Roseburia</taxon>
    </lineage>
</organism>
<dbReference type="AlphaFoldDB" id="A0A6L5YQ22"/>
<feature type="domain" description="DUF5716" evidence="1">
    <location>
        <begin position="125"/>
        <end position="410"/>
    </location>
</feature>
<keyword evidence="3" id="KW-1185">Reference proteome</keyword>
<reference evidence="2 3" key="1">
    <citation type="submission" date="2019-08" db="EMBL/GenBank/DDBJ databases">
        <title>In-depth cultivation of the pig gut microbiome towards novel bacterial diversity and tailored functional studies.</title>
        <authorList>
            <person name="Wylensek D."/>
            <person name="Hitch T.C.A."/>
            <person name="Clavel T."/>
        </authorList>
    </citation>
    <scope>NUCLEOTIDE SEQUENCE [LARGE SCALE GENOMIC DNA]</scope>
    <source>
        <strain evidence="2 3">MUC/MUC-530-WT-4D</strain>
    </source>
</reference>
<dbReference type="EMBL" id="VUNI01000007">
    <property type="protein sequence ID" value="MST74584.1"/>
    <property type="molecule type" value="Genomic_DNA"/>
</dbReference>
<gene>
    <name evidence="2" type="ORF">FYJ75_05960</name>
</gene>
<dbReference type="RefSeq" id="WP_154429551.1">
    <property type="nucleotide sequence ID" value="NZ_VUNI01000007.1"/>
</dbReference>
<name>A0A6L5YQ22_9FIRM</name>
<comment type="caution">
    <text evidence="2">The sequence shown here is derived from an EMBL/GenBank/DDBJ whole genome shotgun (WGS) entry which is preliminary data.</text>
</comment>
<accession>A0A6L5YQ22</accession>